<gene>
    <name evidence="1" type="ORF">ONZ43_g6997</name>
</gene>
<dbReference type="EMBL" id="JAPESX010002767">
    <property type="protein sequence ID" value="KAJ8106639.1"/>
    <property type="molecule type" value="Genomic_DNA"/>
</dbReference>
<evidence type="ECO:0000313" key="2">
    <source>
        <dbReference type="Proteomes" id="UP001153334"/>
    </source>
</evidence>
<keyword evidence="2" id="KW-1185">Reference proteome</keyword>
<dbReference type="Proteomes" id="UP001153334">
    <property type="component" value="Unassembled WGS sequence"/>
</dbReference>
<evidence type="ECO:0000313" key="1">
    <source>
        <dbReference type="EMBL" id="KAJ8106639.1"/>
    </source>
</evidence>
<organism evidence="1 2">
    <name type="scientific">Nemania bipapillata</name>
    <dbReference type="NCBI Taxonomy" id="110536"/>
    <lineage>
        <taxon>Eukaryota</taxon>
        <taxon>Fungi</taxon>
        <taxon>Dikarya</taxon>
        <taxon>Ascomycota</taxon>
        <taxon>Pezizomycotina</taxon>
        <taxon>Sordariomycetes</taxon>
        <taxon>Xylariomycetidae</taxon>
        <taxon>Xylariales</taxon>
        <taxon>Xylariaceae</taxon>
        <taxon>Nemania</taxon>
    </lineage>
</organism>
<accession>A0ACC2HU87</accession>
<sequence length="190" mass="20923">MPKLDRTLTDVYSDELYSPNFAITSASPSPQTHLALSPGSDLFTQRLQTANNRHLFAAHSPVSIESRGQSPFRQGSPYASAMNEFPRVGTNQSRLESAQQLRERRKAEEDAKQFQQQMARNSQQGPQQQQSTPTTISPKDALLEFSDADMDSHFPLFPPQEANTYSLGQSNGTTAAADAIGVNILTHELS</sequence>
<name>A0ACC2HU87_9PEZI</name>
<reference evidence="1" key="1">
    <citation type="submission" date="2022-11" db="EMBL/GenBank/DDBJ databases">
        <title>Genome Sequence of Nemania bipapillata.</title>
        <authorList>
            <person name="Buettner E."/>
        </authorList>
    </citation>
    <scope>NUCLEOTIDE SEQUENCE</scope>
    <source>
        <strain evidence="1">CP14</strain>
    </source>
</reference>
<comment type="caution">
    <text evidence="1">The sequence shown here is derived from an EMBL/GenBank/DDBJ whole genome shotgun (WGS) entry which is preliminary data.</text>
</comment>
<protein>
    <submittedName>
        <fullName evidence="1">Uncharacterized protein</fullName>
    </submittedName>
</protein>
<proteinExistence type="predicted"/>